<dbReference type="Pfam" id="PF11625">
    <property type="entry name" value="DUF3253"/>
    <property type="match status" value="1"/>
</dbReference>
<dbReference type="SUPFAM" id="SSF46785">
    <property type="entry name" value="Winged helix' DNA-binding domain"/>
    <property type="match status" value="1"/>
</dbReference>
<evidence type="ECO:0000313" key="2">
    <source>
        <dbReference type="Proteomes" id="UP000461409"/>
    </source>
</evidence>
<dbReference type="InterPro" id="IPR036390">
    <property type="entry name" value="WH_DNA-bd_sf"/>
</dbReference>
<proteinExistence type="predicted"/>
<dbReference type="Proteomes" id="UP000461409">
    <property type="component" value="Unassembled WGS sequence"/>
</dbReference>
<evidence type="ECO:0000313" key="1">
    <source>
        <dbReference type="EMBL" id="MWV29172.1"/>
    </source>
</evidence>
<name>A0A844XHK1_9SPHN</name>
<dbReference type="AlphaFoldDB" id="A0A844XHK1"/>
<organism evidence="1 2">
    <name type="scientific">Aurantiacibacter rhizosphaerae</name>
    <dbReference type="NCBI Taxonomy" id="2691582"/>
    <lineage>
        <taxon>Bacteria</taxon>
        <taxon>Pseudomonadati</taxon>
        <taxon>Pseudomonadota</taxon>
        <taxon>Alphaproteobacteria</taxon>
        <taxon>Sphingomonadales</taxon>
        <taxon>Erythrobacteraceae</taxon>
        <taxon>Aurantiacibacter</taxon>
    </lineage>
</organism>
<dbReference type="InterPro" id="IPR036388">
    <property type="entry name" value="WH-like_DNA-bd_sf"/>
</dbReference>
<dbReference type="RefSeq" id="WP_160486782.1">
    <property type="nucleotide sequence ID" value="NZ_WUBR01000003.1"/>
</dbReference>
<dbReference type="EMBL" id="WUBR01000003">
    <property type="protein sequence ID" value="MWV29172.1"/>
    <property type="molecule type" value="Genomic_DNA"/>
</dbReference>
<dbReference type="InterPro" id="IPR021660">
    <property type="entry name" value="DUF3253"/>
</dbReference>
<accession>A0A844XHK1</accession>
<protein>
    <submittedName>
        <fullName evidence="1">DUF3253 domain-containing protein</fullName>
    </submittedName>
</protein>
<comment type="caution">
    <text evidence="1">The sequence shown here is derived from an EMBL/GenBank/DDBJ whole genome shotgun (WGS) entry which is preliminary data.</text>
</comment>
<reference evidence="1 2" key="2">
    <citation type="submission" date="2020-02" db="EMBL/GenBank/DDBJ databases">
        <title>Erythrobacter dongmakensis sp. nov., isolated from a tidal mudflat.</title>
        <authorList>
            <person name="Kim I.S."/>
        </authorList>
    </citation>
    <scope>NUCLEOTIDE SEQUENCE [LARGE SCALE GENOMIC DNA]</scope>
    <source>
        <strain evidence="1 2">GH3-10</strain>
    </source>
</reference>
<gene>
    <name evidence="1" type="ORF">GRF63_14805</name>
</gene>
<dbReference type="Gene3D" id="1.10.10.10">
    <property type="entry name" value="Winged helix-like DNA-binding domain superfamily/Winged helix DNA-binding domain"/>
    <property type="match status" value="1"/>
</dbReference>
<keyword evidence="2" id="KW-1185">Reference proteome</keyword>
<reference evidence="1 2" key="1">
    <citation type="submission" date="2019-12" db="EMBL/GenBank/DDBJ databases">
        <authorList>
            <person name="Lee S.D."/>
        </authorList>
    </citation>
    <scope>NUCLEOTIDE SEQUENCE [LARGE SCALE GENOMIC DNA]</scope>
    <source>
        <strain evidence="1 2">GH3-10</strain>
    </source>
</reference>
<sequence length="82" mass="8859">MTPQAAIRHWLAKRGAGKTICPSEAARLLASHENKTDGEEWRGHMADVHAAAQALADAGEVRLSWKGQSRLTAQGPYRIAIA</sequence>